<sequence>MSKRLWINLLLVIALAALLVFIFFKPELAAPPAKKLFSVTPYDATAITIQRPEKATISLRKQQTRWMLEKPTQAAVNQDRIKHLLTILQEPIINSYPLDPQQLNTFGLNKESAIQLTINEETVLFGKTNAVTRNRYTLKNQQVHTIAEIIYGTLGSSLTNLLTHRLFINNNSISNIEAPALFDTEKVAEWGGLEAVNIADYVGDEIIIGEIKVTLTDNSTHTFNLFAHEPKLILGRGDINVKYTFIEQDTQSLLKTSEE</sequence>
<dbReference type="EMBL" id="CACVAY010000041">
    <property type="protein sequence ID" value="CAA6809963.1"/>
    <property type="molecule type" value="Genomic_DNA"/>
</dbReference>
<accession>A0A6S6T4C3</accession>
<gene>
    <name evidence="1" type="ORF">HELGO_WM35229</name>
</gene>
<evidence type="ECO:0000313" key="1">
    <source>
        <dbReference type="EMBL" id="CAA6809963.1"/>
    </source>
</evidence>
<organism evidence="1">
    <name type="scientific">uncultured Thiotrichaceae bacterium</name>
    <dbReference type="NCBI Taxonomy" id="298394"/>
    <lineage>
        <taxon>Bacteria</taxon>
        <taxon>Pseudomonadati</taxon>
        <taxon>Pseudomonadota</taxon>
        <taxon>Gammaproteobacteria</taxon>
        <taxon>Thiotrichales</taxon>
        <taxon>Thiotrichaceae</taxon>
        <taxon>environmental samples</taxon>
    </lineage>
</organism>
<name>A0A6S6T4C3_9GAMM</name>
<proteinExistence type="predicted"/>
<protein>
    <submittedName>
        <fullName evidence="1">Uncharacterized protein</fullName>
    </submittedName>
</protein>
<dbReference type="AlphaFoldDB" id="A0A6S6T4C3"/>
<reference evidence="1" key="1">
    <citation type="submission" date="2020-01" db="EMBL/GenBank/DDBJ databases">
        <authorList>
            <person name="Meier V. D."/>
            <person name="Meier V D."/>
        </authorList>
    </citation>
    <scope>NUCLEOTIDE SEQUENCE</scope>
    <source>
        <strain evidence="1">HLG_WM_MAG_07</strain>
    </source>
</reference>